<feature type="binding site" evidence="11">
    <location>
        <position position="672"/>
    </location>
    <ligand>
        <name>Zn(2+)</name>
        <dbReference type="ChEBI" id="CHEBI:29105"/>
        <note>catalytic</note>
    </ligand>
</feature>
<dbReference type="EC" id="3.4.24.-" evidence="12"/>
<evidence type="ECO:0000256" key="2">
    <source>
        <dbReference type="ARBA" id="ARBA00006006"/>
    </source>
</evidence>
<dbReference type="Pfam" id="PF02128">
    <property type="entry name" value="Peptidase_M36"/>
    <property type="match status" value="1"/>
</dbReference>
<evidence type="ECO:0000256" key="9">
    <source>
        <dbReference type="ARBA" id="ARBA00023145"/>
    </source>
</evidence>
<dbReference type="Gene3D" id="1.10.390.10">
    <property type="entry name" value="Neutral Protease Domain 2"/>
    <property type="match status" value="1"/>
</dbReference>
<dbReference type="PANTHER" id="PTHR33478:SF1">
    <property type="entry name" value="EXTRACELLULAR METALLOPROTEINASE MEP"/>
    <property type="match status" value="1"/>
</dbReference>
<evidence type="ECO:0000256" key="3">
    <source>
        <dbReference type="ARBA" id="ARBA00022525"/>
    </source>
</evidence>
<dbReference type="HOGENOM" id="CLU_012703_3_2_1"/>
<feature type="region of interest" description="Disordered" evidence="13">
    <location>
        <begin position="898"/>
        <end position="919"/>
    </location>
</feature>
<dbReference type="InterPro" id="IPR001842">
    <property type="entry name" value="Peptidase_M36"/>
</dbReference>
<evidence type="ECO:0000256" key="1">
    <source>
        <dbReference type="ARBA" id="ARBA00004613"/>
    </source>
</evidence>
<comment type="similarity">
    <text evidence="2 12">Belongs to the peptidase M36 family.</text>
</comment>
<comment type="cofactor">
    <cofactor evidence="11">
        <name>Zn(2+)</name>
        <dbReference type="ChEBI" id="CHEBI:29105"/>
    </cofactor>
    <text evidence="11">Binds 1 zinc ion per subunit.</text>
</comment>
<gene>
    <name evidence="14" type="ORF">M407DRAFT_246057</name>
</gene>
<evidence type="ECO:0000256" key="10">
    <source>
        <dbReference type="PIRSR" id="PIRSR601842-1"/>
    </source>
</evidence>
<organism evidence="14 15">
    <name type="scientific">Tulasnella calospora MUT 4182</name>
    <dbReference type="NCBI Taxonomy" id="1051891"/>
    <lineage>
        <taxon>Eukaryota</taxon>
        <taxon>Fungi</taxon>
        <taxon>Dikarya</taxon>
        <taxon>Basidiomycota</taxon>
        <taxon>Agaricomycotina</taxon>
        <taxon>Agaricomycetes</taxon>
        <taxon>Cantharellales</taxon>
        <taxon>Tulasnellaceae</taxon>
        <taxon>Tulasnella</taxon>
    </lineage>
</organism>
<keyword evidence="4 12" id="KW-0645">Protease</keyword>
<name>A0A0C3PXI2_9AGAM</name>
<comment type="subcellular location">
    <subcellularLocation>
        <location evidence="1 12">Secreted</location>
    </subcellularLocation>
</comment>
<evidence type="ECO:0000256" key="13">
    <source>
        <dbReference type="SAM" id="MobiDB-lite"/>
    </source>
</evidence>
<evidence type="ECO:0000256" key="12">
    <source>
        <dbReference type="RuleBase" id="RU364017"/>
    </source>
</evidence>
<evidence type="ECO:0000256" key="5">
    <source>
        <dbReference type="ARBA" id="ARBA00022723"/>
    </source>
</evidence>
<keyword evidence="8 12" id="KW-0482">Metalloprotease</keyword>
<keyword evidence="6 12" id="KW-0378">Hydrolase</keyword>
<feature type="binding site" evidence="11">
    <location>
        <position position="427"/>
    </location>
    <ligand>
        <name>Zn(2+)</name>
        <dbReference type="ChEBI" id="CHEBI:29105"/>
        <note>catalytic</note>
    </ligand>
</feature>
<keyword evidence="9 12" id="KW-0865">Zymogen</keyword>
<dbReference type="GO" id="GO:0006508">
    <property type="term" value="P:proteolysis"/>
    <property type="evidence" value="ECO:0007669"/>
    <property type="project" value="UniProtKB-KW"/>
</dbReference>
<feature type="binding site" evidence="11">
    <location>
        <position position="676"/>
    </location>
    <ligand>
        <name>Zn(2+)</name>
        <dbReference type="ChEBI" id="CHEBI:29105"/>
        <note>catalytic</note>
    </ligand>
</feature>
<evidence type="ECO:0000256" key="11">
    <source>
        <dbReference type="PIRSR" id="PIRSR601842-2"/>
    </source>
</evidence>
<keyword evidence="5 11" id="KW-0479">Metal-binding</keyword>
<dbReference type="OrthoDB" id="3227768at2759"/>
<sequence>MHPKWAKLIPLIAALSAGAEAAPNAESPLRKTVSFGPQLGHSKYTTTPAQLATFTTTSNDKQSVFKLADEYVKNVLGHPEGSWKLREDSYLDENTGVWHLYLRQVMHDGSVEVTDGDINLNVLNGKVISYGDSFYRGPAPSLKDASSTLAGDEFGGLHDLNYYCNQLSAARGKLWNAENPELAAQYEREAAAFAKAMEDPEKFEQLFKEDASSDEEPQYTPDGQVPFRRPDPASVVPLEVNEAIFDVPPWAWSAGMKSGHAERLAQLWEMTCGNTDLLDAQFYLNDGENLRELGPIAEAADAALFFILAVHPDQDKAAEIMQNIPKFRQQVTSTFTHHLHGNGSPEVELENVPATVSPVKATLAYVQTPCEAETEEGTHNGCRAKDQSSALTLVWKLVVEMQDNWYEAHVDARLPTRIMNVVDWVSDYAPHGDNKPCWPGQGSDDLAPIPKDPKDVRESLHKVWGWGVNDPQDGSRDIVKNPHDQTASPIGWHAIPSAHNPQSDYGYPLQGLKSDAADDMCYFTTTWGNNVQAQENWEGRNNWLKNYRPEGNNNLTFVYPYGAGKKHDGDKVDPKSYIDLSVAQMFYTSNMVHDLYYRYGFNEVAGNFQNYNFGKGGKENDGVTANAQDGSGYNNANFATPPDGQRGRMRMYVWDTATPFRDGDLEAGIVIHELSHGLSTRLTGGPSNSGCLGWGESGGMGEGWGDFLATVIRSTAKYSDYPMGAWAANRDKGIRNYIYSTNMTTNPSVYKTLDGGGYWGVHAIGEVWAQILFVVLQGILEKHPYGESLFPPQPNTQGIYEYPNDFYLPPLKGKTAPIPKHGNALMVQLVLDAMKLQPCRPSFFAARDAIIQADENLTGGENKCVLWAGFASRGLGPFAQIKGGTPWGGGIRKNDFSVPVKCGGTGKPNRGDGNDGDDE</sequence>
<feature type="region of interest" description="Disordered" evidence="13">
    <location>
        <begin position="209"/>
        <end position="228"/>
    </location>
</feature>
<evidence type="ECO:0000313" key="14">
    <source>
        <dbReference type="EMBL" id="KIO19790.1"/>
    </source>
</evidence>
<dbReference type="PANTHER" id="PTHR33478">
    <property type="entry name" value="EXTRACELLULAR METALLOPROTEINASE MEP"/>
    <property type="match status" value="1"/>
</dbReference>
<feature type="active site" evidence="10">
    <location>
        <position position="673"/>
    </location>
</feature>
<dbReference type="SUPFAM" id="SSF55486">
    <property type="entry name" value="Metalloproteases ('zincins'), catalytic domain"/>
    <property type="match status" value="1"/>
</dbReference>
<evidence type="ECO:0000256" key="8">
    <source>
        <dbReference type="ARBA" id="ARBA00023049"/>
    </source>
</evidence>
<reference evidence="14 15" key="1">
    <citation type="submission" date="2014-04" db="EMBL/GenBank/DDBJ databases">
        <authorList>
            <consortium name="DOE Joint Genome Institute"/>
            <person name="Kuo A."/>
            <person name="Girlanda M."/>
            <person name="Perotto S."/>
            <person name="Kohler A."/>
            <person name="Nagy L.G."/>
            <person name="Floudas D."/>
            <person name="Copeland A."/>
            <person name="Barry K.W."/>
            <person name="Cichocki N."/>
            <person name="Veneault-Fourrey C."/>
            <person name="LaButti K."/>
            <person name="Lindquist E.A."/>
            <person name="Lipzen A."/>
            <person name="Lundell T."/>
            <person name="Morin E."/>
            <person name="Murat C."/>
            <person name="Sun H."/>
            <person name="Tunlid A."/>
            <person name="Henrissat B."/>
            <person name="Grigoriev I.V."/>
            <person name="Hibbett D.S."/>
            <person name="Martin F."/>
            <person name="Nordberg H.P."/>
            <person name="Cantor M.N."/>
            <person name="Hua S.X."/>
        </authorList>
    </citation>
    <scope>NUCLEOTIDE SEQUENCE [LARGE SCALE GENOMIC DNA]</scope>
    <source>
        <strain evidence="14 15">MUT 4182</strain>
    </source>
</reference>
<dbReference type="GO" id="GO:0005615">
    <property type="term" value="C:extracellular space"/>
    <property type="evidence" value="ECO:0007669"/>
    <property type="project" value="InterPro"/>
</dbReference>
<dbReference type="InterPro" id="IPR050371">
    <property type="entry name" value="Fungal_virulence_M36"/>
</dbReference>
<keyword evidence="15" id="KW-1185">Reference proteome</keyword>
<evidence type="ECO:0000256" key="6">
    <source>
        <dbReference type="ARBA" id="ARBA00022801"/>
    </source>
</evidence>
<feature type="signal peptide" evidence="12">
    <location>
        <begin position="1"/>
        <end position="21"/>
    </location>
</feature>
<feature type="chain" id="PRO_5009360349" description="Extracellular metalloproteinase" evidence="12">
    <location>
        <begin position="22"/>
        <end position="919"/>
    </location>
</feature>
<dbReference type="GO" id="GO:0004222">
    <property type="term" value="F:metalloendopeptidase activity"/>
    <property type="evidence" value="ECO:0007669"/>
    <property type="project" value="InterPro"/>
</dbReference>
<keyword evidence="7 11" id="KW-0862">Zinc</keyword>
<dbReference type="Proteomes" id="UP000054248">
    <property type="component" value="Unassembled WGS sequence"/>
</dbReference>
<proteinExistence type="inferred from homology"/>
<protein>
    <recommendedName>
        <fullName evidence="12">Extracellular metalloproteinase</fullName>
        <ecNumber evidence="12">3.4.24.-</ecNumber>
    </recommendedName>
    <alternativeName>
        <fullName evidence="12">Fungalysin</fullName>
    </alternativeName>
</protein>
<dbReference type="GO" id="GO:0008270">
    <property type="term" value="F:zinc ion binding"/>
    <property type="evidence" value="ECO:0007669"/>
    <property type="project" value="InterPro"/>
</dbReference>
<dbReference type="AlphaFoldDB" id="A0A0C3PXI2"/>
<dbReference type="EMBL" id="KN823202">
    <property type="protein sequence ID" value="KIO19790.1"/>
    <property type="molecule type" value="Genomic_DNA"/>
</dbReference>
<accession>A0A0C3PXI2</accession>
<keyword evidence="12" id="KW-0732">Signal</keyword>
<feature type="binding site" evidence="11">
    <location>
        <position position="702"/>
    </location>
    <ligand>
        <name>Zn(2+)</name>
        <dbReference type="ChEBI" id="CHEBI:29105"/>
        <note>catalytic</note>
    </ligand>
</feature>
<evidence type="ECO:0000313" key="15">
    <source>
        <dbReference type="Proteomes" id="UP000054248"/>
    </source>
</evidence>
<dbReference type="Gene3D" id="3.10.170.10">
    <property type="match status" value="1"/>
</dbReference>
<dbReference type="InterPro" id="IPR027268">
    <property type="entry name" value="Peptidase_M4/M1_CTD_sf"/>
</dbReference>
<dbReference type="CDD" id="cd09596">
    <property type="entry name" value="M36"/>
    <property type="match status" value="1"/>
</dbReference>
<evidence type="ECO:0000256" key="7">
    <source>
        <dbReference type="ARBA" id="ARBA00022833"/>
    </source>
</evidence>
<keyword evidence="3 12" id="KW-0964">Secreted</keyword>
<reference evidence="15" key="2">
    <citation type="submission" date="2015-01" db="EMBL/GenBank/DDBJ databases">
        <title>Evolutionary Origins and Diversification of the Mycorrhizal Mutualists.</title>
        <authorList>
            <consortium name="DOE Joint Genome Institute"/>
            <consortium name="Mycorrhizal Genomics Consortium"/>
            <person name="Kohler A."/>
            <person name="Kuo A."/>
            <person name="Nagy L.G."/>
            <person name="Floudas D."/>
            <person name="Copeland A."/>
            <person name="Barry K.W."/>
            <person name="Cichocki N."/>
            <person name="Veneault-Fourrey C."/>
            <person name="LaButti K."/>
            <person name="Lindquist E.A."/>
            <person name="Lipzen A."/>
            <person name="Lundell T."/>
            <person name="Morin E."/>
            <person name="Murat C."/>
            <person name="Riley R."/>
            <person name="Ohm R."/>
            <person name="Sun H."/>
            <person name="Tunlid A."/>
            <person name="Henrissat B."/>
            <person name="Grigoriev I.V."/>
            <person name="Hibbett D.S."/>
            <person name="Martin F."/>
        </authorList>
    </citation>
    <scope>NUCLEOTIDE SEQUENCE [LARGE SCALE GENOMIC DNA]</scope>
    <source>
        <strain evidence="15">MUT 4182</strain>
    </source>
</reference>
<evidence type="ECO:0000256" key="4">
    <source>
        <dbReference type="ARBA" id="ARBA00022670"/>
    </source>
</evidence>